<sequence length="112" mass="12237">ATRRPRRRAPRRVPGRRLGAVVLAVDERAAPARRDLRDDAVGVGPVVLVGQAAGARLPPVPQPQRRQGRALRPGRRLPLLGAALRDQDAVLRPRDLPPRLTGRQAHVHAVHV</sequence>
<reference evidence="1" key="1">
    <citation type="submission" date="2020-02" db="EMBL/GenBank/DDBJ databases">
        <authorList>
            <person name="Meier V. D."/>
        </authorList>
    </citation>
    <scope>NUCLEOTIDE SEQUENCE</scope>
    <source>
        <strain evidence="1">AVDCRST_MAG85</strain>
    </source>
</reference>
<evidence type="ECO:0000313" key="1">
    <source>
        <dbReference type="EMBL" id="CAA9475607.1"/>
    </source>
</evidence>
<proteinExistence type="predicted"/>
<accession>A0A6J4RKG8</accession>
<organism evidence="1">
    <name type="scientific">uncultured Solirubrobacteraceae bacterium</name>
    <dbReference type="NCBI Taxonomy" id="1162706"/>
    <lineage>
        <taxon>Bacteria</taxon>
        <taxon>Bacillati</taxon>
        <taxon>Actinomycetota</taxon>
        <taxon>Thermoleophilia</taxon>
        <taxon>Solirubrobacterales</taxon>
        <taxon>Solirubrobacteraceae</taxon>
        <taxon>environmental samples</taxon>
    </lineage>
</organism>
<protein>
    <submittedName>
        <fullName evidence="1">Uncharacterized protein</fullName>
    </submittedName>
</protein>
<feature type="non-terminal residue" evidence="1">
    <location>
        <position position="112"/>
    </location>
</feature>
<gene>
    <name evidence="1" type="ORF">AVDCRST_MAG85-287</name>
</gene>
<dbReference type="EMBL" id="CADCVT010000033">
    <property type="protein sequence ID" value="CAA9475607.1"/>
    <property type="molecule type" value="Genomic_DNA"/>
</dbReference>
<feature type="non-terminal residue" evidence="1">
    <location>
        <position position="1"/>
    </location>
</feature>
<name>A0A6J4RKG8_9ACTN</name>
<dbReference type="AlphaFoldDB" id="A0A6J4RKG8"/>